<sequence>MSEEDKKIEEVPEKVSEQEQVEVNKEQVEYIEIYIRFNDDFEKDYCFQVLVKDTFADLYKIFETLPLSLRPSVFYHHVPKGFRMSVDPGYLTEDGAILFTYDAARNTRLVKDTDVIAETVWPGQLIVPNWERNDFGFYATVTFFLVWLYTDLPDFISPTPGLCMTTYMTEFLCWILRKFDYAYLSDKLLADLYEEVGIVPQLLFFTMHIFKTLIFFSILYFGSFNPYQPFKYYLRNVPPPVTPEQLTEIGWTGARRATMDMYRDHYRDYKIKEHDGMVHAHKMGLFDKLKHLGVVLGEGEGFDTPRRGPRKTLADNGKKFYISFDYLIKLGDFFEQYTAQEDVDLAASIKEYRRYGLLHGSDEIHEKVAERKAAVFST</sequence>
<gene>
    <name evidence="2" type="primary">GSF2</name>
    <name evidence="2" type="ORF">KQ657_004744</name>
</gene>
<dbReference type="Proteomes" id="UP000790833">
    <property type="component" value="Unassembled WGS sequence"/>
</dbReference>
<accession>A0A9P7VBZ6</accession>
<name>A0A9P7VBZ6_9ASCO</name>
<organism evidence="2 3">
    <name type="scientific">Scheffersomyces spartinae</name>
    <dbReference type="NCBI Taxonomy" id="45513"/>
    <lineage>
        <taxon>Eukaryota</taxon>
        <taxon>Fungi</taxon>
        <taxon>Dikarya</taxon>
        <taxon>Ascomycota</taxon>
        <taxon>Saccharomycotina</taxon>
        <taxon>Pichiomycetes</taxon>
        <taxon>Debaryomycetaceae</taxon>
        <taxon>Scheffersomyces</taxon>
    </lineage>
</organism>
<evidence type="ECO:0000256" key="1">
    <source>
        <dbReference type="SAM" id="Phobius"/>
    </source>
</evidence>
<evidence type="ECO:0000313" key="2">
    <source>
        <dbReference type="EMBL" id="KAG7194529.1"/>
    </source>
</evidence>
<dbReference type="AlphaFoldDB" id="A0A9P7VBZ6"/>
<evidence type="ECO:0000313" key="3">
    <source>
        <dbReference type="Proteomes" id="UP000790833"/>
    </source>
</evidence>
<dbReference type="InterPro" id="IPR022757">
    <property type="entry name" value="Gsf2"/>
</dbReference>
<keyword evidence="3" id="KW-1185">Reference proteome</keyword>
<reference evidence="2" key="1">
    <citation type="submission" date="2021-03" db="EMBL/GenBank/DDBJ databases">
        <authorList>
            <person name="Palmer J.M."/>
        </authorList>
    </citation>
    <scope>NUCLEOTIDE SEQUENCE</scope>
    <source>
        <strain evidence="2">ARV_011</strain>
    </source>
</reference>
<feature type="transmembrane region" description="Helical" evidence="1">
    <location>
        <begin position="135"/>
        <end position="150"/>
    </location>
</feature>
<dbReference type="Pfam" id="PF11055">
    <property type="entry name" value="Gsf2"/>
    <property type="match status" value="1"/>
</dbReference>
<protein>
    <submittedName>
        <fullName evidence="2">Glucose repression protein</fullName>
    </submittedName>
</protein>
<feature type="transmembrane region" description="Helical" evidence="1">
    <location>
        <begin position="198"/>
        <end position="221"/>
    </location>
</feature>
<dbReference type="EMBL" id="JAHMUF010000007">
    <property type="protein sequence ID" value="KAG7194529.1"/>
    <property type="molecule type" value="Genomic_DNA"/>
</dbReference>
<keyword evidence="1" id="KW-0812">Transmembrane</keyword>
<dbReference type="OrthoDB" id="4076669at2759"/>
<keyword evidence="1" id="KW-0472">Membrane</keyword>
<dbReference type="RefSeq" id="XP_043050076.1">
    <property type="nucleotide sequence ID" value="XM_043195410.1"/>
</dbReference>
<dbReference type="GeneID" id="66118118"/>
<keyword evidence="1" id="KW-1133">Transmembrane helix</keyword>
<proteinExistence type="predicted"/>
<comment type="caution">
    <text evidence="2">The sequence shown here is derived from an EMBL/GenBank/DDBJ whole genome shotgun (WGS) entry which is preliminary data.</text>
</comment>